<dbReference type="PANTHER" id="PTHR42873">
    <property type="entry name" value="RIBOSOMAL RNA LARGE SUBUNIT METHYLTRANSFERASE"/>
    <property type="match status" value="1"/>
</dbReference>
<name>A9GQV8_SORC5</name>
<sequence length="421" mass="45544">MRVHLTAPAAAAVRRGHPWVYRDGIADGGGHGSKRGEGKRGERGEGKRGERAHRGGAAASGDVVELSAEGAPFLGRGLWDADSAIAVRVFQRTQAPPLDERAIAERLERAFALRDGWFDGRDTTAYRLCNGEGDRVPSLVIDRYDRAAVIRLDGDMLAPWLDRLLPHLARALGARGVRSIGLRARASAAGEDADGKKLAHLHGPPLPDRLFVRETGIAMEVDLARGQKTGAFLDQRDNRARVRALAAGRRRVLNLFSYAGGFSVAAALGGAGRVTSVDSASAAHASAQRTFRENGVDPAAHEFVTADAFDFLEKARARGDRYDLIICDPPSFAPSERAKPRALGAYRRLHAAVARVLDRGGVLCAASCSSHITAEDFLATLDDATLERDDLRIRAIHGQPEDHPTLPAWWEGRYLKFVVLE</sequence>
<dbReference type="eggNOG" id="COG1092">
    <property type="taxonomic scope" value="Bacteria"/>
</dbReference>
<dbReference type="InterPro" id="IPR019614">
    <property type="entry name" value="SAM-dep_methyl-trfase"/>
</dbReference>
<gene>
    <name evidence="9" type="ordered locus">sce0347</name>
</gene>
<feature type="region of interest" description="Disordered" evidence="6">
    <location>
        <begin position="22"/>
        <end position="61"/>
    </location>
</feature>
<dbReference type="EMBL" id="AM746676">
    <property type="protein sequence ID" value="CAN90504.1"/>
    <property type="molecule type" value="Genomic_DNA"/>
</dbReference>
<comment type="subcellular location">
    <subcellularLocation>
        <location evidence="1">Cytoplasm</location>
    </subcellularLocation>
</comment>
<dbReference type="SUPFAM" id="SSF53335">
    <property type="entry name" value="S-adenosyl-L-methionine-dependent methyltransferases"/>
    <property type="match status" value="1"/>
</dbReference>
<dbReference type="CDD" id="cd11572">
    <property type="entry name" value="RlmI_M_like"/>
    <property type="match status" value="1"/>
</dbReference>
<feature type="domain" description="RlmI-like PUA" evidence="8">
    <location>
        <begin position="3"/>
        <end position="92"/>
    </location>
</feature>
<evidence type="ECO:0000313" key="10">
    <source>
        <dbReference type="Proteomes" id="UP000002139"/>
    </source>
</evidence>
<dbReference type="GO" id="GO:0008168">
    <property type="term" value="F:methyltransferase activity"/>
    <property type="evidence" value="ECO:0007669"/>
    <property type="project" value="UniProtKB-KW"/>
</dbReference>
<reference evidence="9 10" key="1">
    <citation type="journal article" date="2007" name="Nat. Biotechnol.">
        <title>Complete genome sequence of the myxobacterium Sorangium cellulosum.</title>
        <authorList>
            <person name="Schneiker S."/>
            <person name="Perlova O."/>
            <person name="Kaiser O."/>
            <person name="Gerth K."/>
            <person name="Alici A."/>
            <person name="Altmeyer M.O."/>
            <person name="Bartels D."/>
            <person name="Bekel T."/>
            <person name="Beyer S."/>
            <person name="Bode E."/>
            <person name="Bode H.B."/>
            <person name="Bolten C.J."/>
            <person name="Choudhuri J.V."/>
            <person name="Doss S."/>
            <person name="Elnakady Y.A."/>
            <person name="Frank B."/>
            <person name="Gaigalat L."/>
            <person name="Goesmann A."/>
            <person name="Groeger C."/>
            <person name="Gross F."/>
            <person name="Jelsbak L."/>
            <person name="Jelsbak L."/>
            <person name="Kalinowski J."/>
            <person name="Kegler C."/>
            <person name="Knauber T."/>
            <person name="Konietzny S."/>
            <person name="Kopp M."/>
            <person name="Krause L."/>
            <person name="Krug D."/>
            <person name="Linke B."/>
            <person name="Mahmud T."/>
            <person name="Martinez-Arias R."/>
            <person name="McHardy A.C."/>
            <person name="Merai M."/>
            <person name="Meyer F."/>
            <person name="Mormann S."/>
            <person name="Munoz-Dorado J."/>
            <person name="Perez J."/>
            <person name="Pradella S."/>
            <person name="Rachid S."/>
            <person name="Raddatz G."/>
            <person name="Rosenau F."/>
            <person name="Rueckert C."/>
            <person name="Sasse F."/>
            <person name="Scharfe M."/>
            <person name="Schuster S.C."/>
            <person name="Suen G."/>
            <person name="Treuner-Lange A."/>
            <person name="Velicer G.J."/>
            <person name="Vorholter F.-J."/>
            <person name="Weissman K.J."/>
            <person name="Welch R.D."/>
            <person name="Wenzel S.C."/>
            <person name="Whitworth D.E."/>
            <person name="Wilhelm S."/>
            <person name="Wittmann C."/>
            <person name="Bloecker H."/>
            <person name="Puehler A."/>
            <person name="Mueller R."/>
        </authorList>
    </citation>
    <scope>NUCLEOTIDE SEQUENCE [LARGE SCALE GENOMIC DNA]</scope>
    <source>
        <strain evidence="10">So ce56</strain>
    </source>
</reference>
<dbReference type="PANTHER" id="PTHR42873:SF1">
    <property type="entry name" value="S-ADENOSYLMETHIONINE-DEPENDENT METHYLTRANSFERASE DOMAIN-CONTAINING PROTEIN"/>
    <property type="match status" value="1"/>
</dbReference>
<dbReference type="OrthoDB" id="9805492at2"/>
<dbReference type="Pfam" id="PF17785">
    <property type="entry name" value="PUA_3"/>
    <property type="match status" value="1"/>
</dbReference>
<dbReference type="Gene3D" id="3.40.50.150">
    <property type="entry name" value="Vaccinia Virus protein VP39"/>
    <property type="match status" value="1"/>
</dbReference>
<evidence type="ECO:0008006" key="11">
    <source>
        <dbReference type="Google" id="ProtNLM"/>
    </source>
</evidence>
<evidence type="ECO:0000259" key="7">
    <source>
        <dbReference type="Pfam" id="PF10672"/>
    </source>
</evidence>
<evidence type="ECO:0000256" key="6">
    <source>
        <dbReference type="SAM" id="MobiDB-lite"/>
    </source>
</evidence>
<keyword evidence="10" id="KW-1185">Reference proteome</keyword>
<evidence type="ECO:0000256" key="5">
    <source>
        <dbReference type="ARBA" id="ARBA00022691"/>
    </source>
</evidence>
<keyword evidence="3" id="KW-0489">Methyltransferase</keyword>
<evidence type="ECO:0000313" key="9">
    <source>
        <dbReference type="EMBL" id="CAN90504.1"/>
    </source>
</evidence>
<dbReference type="Pfam" id="PF10672">
    <property type="entry name" value="Methyltrans_SAM"/>
    <property type="match status" value="1"/>
</dbReference>
<dbReference type="STRING" id="448385.sce0347"/>
<keyword evidence="2" id="KW-0963">Cytoplasm</keyword>
<proteinExistence type="predicted"/>
<dbReference type="RefSeq" id="WP_012232982.1">
    <property type="nucleotide sequence ID" value="NC_010162.1"/>
</dbReference>
<feature type="compositionally biased region" description="Basic and acidic residues" evidence="6">
    <location>
        <begin position="34"/>
        <end position="53"/>
    </location>
</feature>
<dbReference type="BioCyc" id="SCEL448385:SCE_RS01815-MONOMER"/>
<dbReference type="KEGG" id="scl:sce0347"/>
<dbReference type="Proteomes" id="UP000002139">
    <property type="component" value="Chromosome"/>
</dbReference>
<dbReference type="InterPro" id="IPR036974">
    <property type="entry name" value="PUA_sf"/>
</dbReference>
<evidence type="ECO:0000256" key="1">
    <source>
        <dbReference type="ARBA" id="ARBA00004496"/>
    </source>
</evidence>
<dbReference type="InterPro" id="IPR029063">
    <property type="entry name" value="SAM-dependent_MTases_sf"/>
</dbReference>
<organism evidence="9 10">
    <name type="scientific">Sorangium cellulosum (strain So ce56)</name>
    <name type="common">Polyangium cellulosum (strain So ce56)</name>
    <dbReference type="NCBI Taxonomy" id="448385"/>
    <lineage>
        <taxon>Bacteria</taxon>
        <taxon>Pseudomonadati</taxon>
        <taxon>Myxococcota</taxon>
        <taxon>Polyangia</taxon>
        <taxon>Polyangiales</taxon>
        <taxon>Polyangiaceae</taxon>
        <taxon>Sorangium</taxon>
    </lineage>
</organism>
<evidence type="ECO:0000256" key="3">
    <source>
        <dbReference type="ARBA" id="ARBA00022603"/>
    </source>
</evidence>
<dbReference type="CDD" id="cd02440">
    <property type="entry name" value="AdoMet_MTases"/>
    <property type="match status" value="1"/>
</dbReference>
<accession>A9GQV8</accession>
<dbReference type="AlphaFoldDB" id="A9GQV8"/>
<feature type="domain" description="S-adenosylmethionine-dependent methyltransferase" evidence="7">
    <location>
        <begin position="201"/>
        <end position="387"/>
    </location>
</feature>
<dbReference type="GO" id="GO:0003723">
    <property type="term" value="F:RNA binding"/>
    <property type="evidence" value="ECO:0007669"/>
    <property type="project" value="InterPro"/>
</dbReference>
<evidence type="ECO:0000256" key="4">
    <source>
        <dbReference type="ARBA" id="ARBA00022679"/>
    </source>
</evidence>
<evidence type="ECO:0000259" key="8">
    <source>
        <dbReference type="Pfam" id="PF17785"/>
    </source>
</evidence>
<keyword evidence="5" id="KW-0949">S-adenosyl-L-methionine</keyword>
<dbReference type="Gene3D" id="3.30.750.80">
    <property type="entry name" value="RNA methyltransferase domain (HRMD) like"/>
    <property type="match status" value="1"/>
</dbReference>
<dbReference type="InterPro" id="IPR041532">
    <property type="entry name" value="RlmI-like_PUA"/>
</dbReference>
<dbReference type="Gene3D" id="2.30.130.10">
    <property type="entry name" value="PUA domain"/>
    <property type="match status" value="1"/>
</dbReference>
<keyword evidence="4" id="KW-0808">Transferase</keyword>
<dbReference type="GO" id="GO:0032259">
    <property type="term" value="P:methylation"/>
    <property type="evidence" value="ECO:0007669"/>
    <property type="project" value="UniProtKB-KW"/>
</dbReference>
<evidence type="ECO:0000256" key="2">
    <source>
        <dbReference type="ARBA" id="ARBA00022490"/>
    </source>
</evidence>
<protein>
    <recommendedName>
        <fullName evidence="11">SAM-dependent methyltransferase</fullName>
    </recommendedName>
</protein>
<dbReference type="HOGENOM" id="CLU_014042_1_2_7"/>
<dbReference type="GO" id="GO:0005737">
    <property type="term" value="C:cytoplasm"/>
    <property type="evidence" value="ECO:0007669"/>
    <property type="project" value="UniProtKB-SubCell"/>
</dbReference>